<dbReference type="GO" id="GO:0031380">
    <property type="term" value="C:nuclear RNA-directed RNA polymerase complex"/>
    <property type="evidence" value="ECO:0007669"/>
    <property type="project" value="TreeGrafter"/>
</dbReference>
<evidence type="ECO:0000256" key="4">
    <source>
        <dbReference type="ARBA" id="ARBA00022695"/>
    </source>
</evidence>
<evidence type="ECO:0000256" key="5">
    <source>
        <dbReference type="ARBA" id="ARBA00022884"/>
    </source>
</evidence>
<dbReference type="Pfam" id="PF05183">
    <property type="entry name" value="RdRP"/>
    <property type="match status" value="1"/>
</dbReference>
<dbReference type="InterPro" id="IPR058752">
    <property type="entry name" value="RDRP_C_head"/>
</dbReference>
<protein>
    <recommendedName>
        <fullName evidence="9">RNA-dependent RNA polymerase</fullName>
        <ecNumber evidence="9">2.7.7.48</ecNumber>
    </recommendedName>
</protein>
<dbReference type="PROSITE" id="PS50102">
    <property type="entry name" value="RRM"/>
    <property type="match status" value="1"/>
</dbReference>
<dbReference type="EMBL" id="NMUH01003039">
    <property type="protein sequence ID" value="MQM03460.1"/>
    <property type="molecule type" value="Genomic_DNA"/>
</dbReference>
<evidence type="ECO:0000256" key="9">
    <source>
        <dbReference type="RuleBase" id="RU363098"/>
    </source>
</evidence>
<dbReference type="Pfam" id="PF26253">
    <property type="entry name" value="RdRP_head"/>
    <property type="match status" value="1"/>
</dbReference>
<dbReference type="PANTHER" id="PTHR23079">
    <property type="entry name" value="RNA-DEPENDENT RNA POLYMERASE"/>
    <property type="match status" value="1"/>
</dbReference>
<dbReference type="AlphaFoldDB" id="A0A843WL29"/>
<dbReference type="InterPro" id="IPR058751">
    <property type="entry name" value="RDRP_helical"/>
</dbReference>
<evidence type="ECO:0000256" key="2">
    <source>
        <dbReference type="ARBA" id="ARBA00022484"/>
    </source>
</evidence>
<evidence type="ECO:0000256" key="6">
    <source>
        <dbReference type="ARBA" id="ARBA00023158"/>
    </source>
</evidence>
<keyword evidence="3 9" id="KW-0808">Transferase</keyword>
<evidence type="ECO:0000256" key="8">
    <source>
        <dbReference type="PROSITE-ProRule" id="PRU00176"/>
    </source>
</evidence>
<reference evidence="11" key="1">
    <citation type="submission" date="2017-07" db="EMBL/GenBank/DDBJ databases">
        <title>Taro Niue Genome Assembly and Annotation.</title>
        <authorList>
            <person name="Atibalentja N."/>
            <person name="Keating K."/>
            <person name="Fields C.J."/>
        </authorList>
    </citation>
    <scope>NUCLEOTIDE SEQUENCE</scope>
    <source>
        <strain evidence="11">Niue_2</strain>
        <tissue evidence="11">Leaf</tissue>
    </source>
</reference>
<dbReference type="PANTHER" id="PTHR23079:SF1">
    <property type="entry name" value="RNA-DEPENDENT RNA POLYMERASE 1"/>
    <property type="match status" value="1"/>
</dbReference>
<keyword evidence="6 9" id="KW-0943">RNA-mediated gene silencing</keyword>
<gene>
    <name evidence="11" type="ORF">Taro_036243</name>
</gene>
<dbReference type="Proteomes" id="UP000652761">
    <property type="component" value="Unassembled WGS sequence"/>
</dbReference>
<dbReference type="GO" id="GO:0030422">
    <property type="term" value="P:siRNA processing"/>
    <property type="evidence" value="ECO:0007669"/>
    <property type="project" value="TreeGrafter"/>
</dbReference>
<name>A0A843WL29_COLES</name>
<organism evidence="11 12">
    <name type="scientific">Colocasia esculenta</name>
    <name type="common">Wild taro</name>
    <name type="synonym">Arum esculentum</name>
    <dbReference type="NCBI Taxonomy" id="4460"/>
    <lineage>
        <taxon>Eukaryota</taxon>
        <taxon>Viridiplantae</taxon>
        <taxon>Streptophyta</taxon>
        <taxon>Embryophyta</taxon>
        <taxon>Tracheophyta</taxon>
        <taxon>Spermatophyta</taxon>
        <taxon>Magnoliopsida</taxon>
        <taxon>Liliopsida</taxon>
        <taxon>Araceae</taxon>
        <taxon>Aroideae</taxon>
        <taxon>Colocasieae</taxon>
        <taxon>Colocasia</taxon>
    </lineage>
</organism>
<accession>A0A843WL29</accession>
<evidence type="ECO:0000313" key="12">
    <source>
        <dbReference type="Proteomes" id="UP000652761"/>
    </source>
</evidence>
<dbReference type="GO" id="GO:0003968">
    <property type="term" value="F:RNA-directed RNA polymerase activity"/>
    <property type="evidence" value="ECO:0007669"/>
    <property type="project" value="UniProtKB-KW"/>
</dbReference>
<dbReference type="Pfam" id="PF24823">
    <property type="entry name" value="PH_RDR2"/>
    <property type="match status" value="1"/>
</dbReference>
<dbReference type="GO" id="GO:0003723">
    <property type="term" value="F:RNA binding"/>
    <property type="evidence" value="ECO:0007669"/>
    <property type="project" value="UniProtKB-UniRule"/>
</dbReference>
<feature type="domain" description="RRM" evidence="10">
    <location>
        <begin position="20"/>
        <end position="109"/>
    </location>
</feature>
<dbReference type="InterPro" id="IPR057590">
    <property type="entry name" value="PH_RDR1/2-like"/>
</dbReference>
<proteinExistence type="inferred from homology"/>
<comment type="catalytic activity">
    <reaction evidence="7 9">
        <text>RNA(n) + a ribonucleoside 5'-triphosphate = RNA(n+1) + diphosphate</text>
        <dbReference type="Rhea" id="RHEA:21248"/>
        <dbReference type="Rhea" id="RHEA-COMP:14527"/>
        <dbReference type="Rhea" id="RHEA-COMP:17342"/>
        <dbReference type="ChEBI" id="CHEBI:33019"/>
        <dbReference type="ChEBI" id="CHEBI:61557"/>
        <dbReference type="ChEBI" id="CHEBI:140395"/>
        <dbReference type="EC" id="2.7.7.48"/>
    </reaction>
</comment>
<dbReference type="SUPFAM" id="SSF54928">
    <property type="entry name" value="RNA-binding domain, RBD"/>
    <property type="match status" value="1"/>
</dbReference>
<evidence type="ECO:0000256" key="1">
    <source>
        <dbReference type="ARBA" id="ARBA00005762"/>
    </source>
</evidence>
<dbReference type="InterPro" id="IPR035979">
    <property type="entry name" value="RBD_domain_sf"/>
</dbReference>
<sequence>MACVGAYPVSRLETKSKGIRTLHISGFPTNVGPEQVKDYLERHTGIGAVYSLKVRHPKTVRPSSRDYAIVQFTERKFLDTILSKCTEEALYYDGSYLVAQVMDRDSVRRPMDTMLGLSERTLHFGCQVSEDRLSVLFSCTDVKVTFGAEMKKIYLFLPWEDHDYKLEFSYESIWEIQLFHSSAQHKDFMLFVVVAAPRIYVKAPQNLGHTNRDQRDYFKDHFSDDRWIRTTDFTPSCGVGQSSTFCLELPFKCSLPNIAKIFSYFNEYDRDLHLETGRFYSHNLHLVPIVQPGPGIKVPYTILFKINRMVQTGILPGPALDDRFFRLLNPDEIPSNYIERSIEHLSCLRDCCFDPAKWLRQQYEQYRNSKHEPASGAIQLDRGLVYIHRVQVTPSKVYFYGPEINVSNRVLRKYIDDLDNFIRITFLDEDGDKMHSSDLSPRVTMTDGDKHTNVYRRILSTLRNGIVVGDKKFEFLAFSSSQLRENSVWMFAAKTGLDASDIRKWMGNFSSIRNVAKFSTRLGQSLSSSTESPTVHKQEVEIIPDVKNKAGYVFSDGIGKISVEFAREVAGSCDMNTTPSAFQIRYGGYKGVVAVDPSLKTKLALRKSMCKFESENINLDVLAHSKHQPCYLNRQIILLLSTLGVRDQIFERKQAAVVEKLDEILTDPEKAQEALETLFPGEMTKVLKRMLSCGYKPDEEPFLSMMLQMLKASKLFELRTKTRILIPKGRAMMGCLDETRSLEYGQVFVQVSYVGKRQLQDGGLFMFTQRESTRGTVVVQGKVVVSKNPCLHPGDVRTLLAVDIPDLHHMVDCVVFPQKGARPHPNECSGSDLDGDVYFVSWDPELIPPRQVPPMDYTAVPVKILDHDVSIEEVQEYFTDYMVNDNMGIISNAHMVFADREEKKAESSACLELARLFSIAVDFPKTGVSARIPPHLQVKEYPDFMERQQDRETYESQGVIGKLFRAIRDYAPPSGPTKEFTKRDAARVYDTDMEVSGFKDYLDDAAYLKGEYDFRLGVLMDQYGIKTEAEILSGGGSTMRSSKPFSRSRDVDALRLALRSLKKEARGWFNNERGGMLFRDQDEDVVHAKASAWYHVTYHPDYWGVYNEGLNRPHFLSFPWCIYERLVRIKHKNMRRRKAAQLTQRMATALRL</sequence>
<comment type="similarity">
    <text evidence="1 9">Belongs to the RdRP family.</text>
</comment>
<keyword evidence="2 9" id="KW-0696">RNA-directed RNA polymerase</keyword>
<keyword evidence="4 9" id="KW-0548">Nucleotidyltransferase</keyword>
<keyword evidence="5 8" id="KW-0694">RNA-binding</keyword>
<evidence type="ECO:0000313" key="11">
    <source>
        <dbReference type="EMBL" id="MQM03460.1"/>
    </source>
</evidence>
<evidence type="ECO:0000256" key="7">
    <source>
        <dbReference type="ARBA" id="ARBA00048744"/>
    </source>
</evidence>
<dbReference type="EC" id="2.7.7.48" evidence="9"/>
<dbReference type="Pfam" id="PF26250">
    <property type="entry name" value="RRM_RdRP1_2"/>
    <property type="match status" value="1"/>
</dbReference>
<evidence type="ECO:0000256" key="3">
    <source>
        <dbReference type="ARBA" id="ARBA00022679"/>
    </source>
</evidence>
<dbReference type="InterPro" id="IPR000504">
    <property type="entry name" value="RRM_dom"/>
</dbReference>
<dbReference type="InterPro" id="IPR057596">
    <property type="entry name" value="RDRP_core"/>
</dbReference>
<dbReference type="InterPro" id="IPR058763">
    <property type="entry name" value="RRM_RDR1/2-like"/>
</dbReference>
<dbReference type="Pfam" id="PF26252">
    <property type="entry name" value="RdRP_helical"/>
    <property type="match status" value="1"/>
</dbReference>
<keyword evidence="12" id="KW-1185">Reference proteome</keyword>
<evidence type="ECO:0000259" key="10">
    <source>
        <dbReference type="PROSITE" id="PS50102"/>
    </source>
</evidence>
<dbReference type="InterPro" id="IPR007855">
    <property type="entry name" value="RDRP"/>
</dbReference>
<comment type="caution">
    <text evidence="11">The sequence shown here is derived from an EMBL/GenBank/DDBJ whole genome shotgun (WGS) entry which is preliminary data.</text>
</comment>
<comment type="function">
    <text evidence="9">Probably involved in the RNA silencing pathway and required for the generation of small interfering RNAs (siRNAs).</text>
</comment>
<dbReference type="OrthoDB" id="6513042at2759"/>